<comment type="caution">
    <text evidence="2">The sequence shown here is derived from an EMBL/GenBank/DDBJ whole genome shotgun (WGS) entry which is preliminary data.</text>
</comment>
<dbReference type="Pfam" id="PF00882">
    <property type="entry name" value="Zn_dep_PLPC"/>
    <property type="match status" value="1"/>
</dbReference>
<gene>
    <name evidence="2" type="ORF">ENT52_02125</name>
</gene>
<name>A0A7J3M293_ARCFL</name>
<dbReference type="AlphaFoldDB" id="A0A7J3M293"/>
<protein>
    <recommendedName>
        <fullName evidence="1">Phospholipase C/D domain-containing protein</fullName>
    </recommendedName>
</protein>
<organism evidence="2">
    <name type="scientific">Archaeoglobus fulgidus</name>
    <dbReference type="NCBI Taxonomy" id="2234"/>
    <lineage>
        <taxon>Archaea</taxon>
        <taxon>Methanobacteriati</taxon>
        <taxon>Methanobacteriota</taxon>
        <taxon>Archaeoglobi</taxon>
        <taxon>Archaeoglobales</taxon>
        <taxon>Archaeoglobaceae</taxon>
        <taxon>Archaeoglobus</taxon>
    </lineage>
</organism>
<dbReference type="EMBL" id="DSYZ01000050">
    <property type="protein sequence ID" value="HGT82510.1"/>
    <property type="molecule type" value="Genomic_DNA"/>
</dbReference>
<accession>A0A7J3M293</accession>
<reference evidence="2" key="1">
    <citation type="journal article" date="2020" name="mSystems">
        <title>Genome- and Community-Level Interaction Insights into Carbon Utilization and Element Cycling Functions of Hydrothermarchaeota in Hydrothermal Sediment.</title>
        <authorList>
            <person name="Zhou Z."/>
            <person name="Liu Y."/>
            <person name="Xu W."/>
            <person name="Pan J."/>
            <person name="Luo Z.H."/>
            <person name="Li M."/>
        </authorList>
    </citation>
    <scope>NUCLEOTIDE SEQUENCE [LARGE SCALE GENOMIC DNA]</scope>
    <source>
        <strain evidence="2">SpSt-587</strain>
    </source>
</reference>
<dbReference type="InterPro" id="IPR029002">
    <property type="entry name" value="PLPC/GPLD1"/>
</dbReference>
<proteinExistence type="predicted"/>
<sequence length="338" mass="38125">MAKKIISLFLVLVAFKFAISSAMAWGTLTHIRMSSEAGNPYPGRKMEYLSGSIAPDGGYLISNEWGSKFHGYNVGEALRIGNTLFVLSQNSKERAFAKGWLAHLMQDRVAHGNGLGLPRDPAFGVGYSNFAAKKYGIDHISAEFFVNGRVLNEKGWNWDFVTFAVPIDLVIKTMNTLYGQSPPRDRLIDAYNTFAAEYYGELAFWQTPTGKALYISLFMAGTVGDYDDYVQEVNCNPYYTSIYLTNNPQVSRPSILLENSAENEIANIWKGWMREYAKNLEESEALEISRKIEKGWLLIEFKSFDKSKADIVAREMLRNMNLSGKTAEILKFQNSEIE</sequence>
<evidence type="ECO:0000313" key="2">
    <source>
        <dbReference type="EMBL" id="HGT82510.1"/>
    </source>
</evidence>
<evidence type="ECO:0000259" key="1">
    <source>
        <dbReference type="Pfam" id="PF00882"/>
    </source>
</evidence>
<feature type="domain" description="Phospholipase C/D" evidence="1">
    <location>
        <begin position="42"/>
        <end position="192"/>
    </location>
</feature>